<dbReference type="SFLD" id="SFLDS00001">
    <property type="entry name" value="Enolase"/>
    <property type="match status" value="1"/>
</dbReference>
<dbReference type="PROSITE" id="PS00908">
    <property type="entry name" value="MR_MLE_1"/>
    <property type="match status" value="1"/>
</dbReference>
<dbReference type="SMART" id="SM00922">
    <property type="entry name" value="MR_MLE"/>
    <property type="match status" value="1"/>
</dbReference>
<keyword evidence="1 3" id="KW-0456">Lyase</keyword>
<organism evidence="3 4">
    <name type="scientific">Saliphagus infecundisoli</name>
    <dbReference type="NCBI Taxonomy" id="1849069"/>
    <lineage>
        <taxon>Archaea</taxon>
        <taxon>Methanobacteriati</taxon>
        <taxon>Methanobacteriota</taxon>
        <taxon>Stenosarchaea group</taxon>
        <taxon>Halobacteria</taxon>
        <taxon>Halobacteriales</taxon>
        <taxon>Natrialbaceae</taxon>
        <taxon>Saliphagus</taxon>
    </lineage>
</organism>
<dbReference type="Gene3D" id="3.20.20.120">
    <property type="entry name" value="Enolase-like C-terminal domain"/>
    <property type="match status" value="1"/>
</dbReference>
<dbReference type="SUPFAM" id="SSF54826">
    <property type="entry name" value="Enolase N-terminal domain-like"/>
    <property type="match status" value="1"/>
</dbReference>
<dbReference type="RefSeq" id="WP_224827936.1">
    <property type="nucleotide sequence ID" value="NZ_JAIVEF010000003.1"/>
</dbReference>
<dbReference type="EMBL" id="JBHSJG010000005">
    <property type="protein sequence ID" value="MFC4986450.1"/>
    <property type="molecule type" value="Genomic_DNA"/>
</dbReference>
<dbReference type="Gene3D" id="3.30.390.10">
    <property type="entry name" value="Enolase-like, N-terminal domain"/>
    <property type="match status" value="1"/>
</dbReference>
<dbReference type="SFLD" id="SFLDG00179">
    <property type="entry name" value="mandelate_racemase"/>
    <property type="match status" value="1"/>
</dbReference>
<comment type="caution">
    <text evidence="3">The sequence shown here is derived from an EMBL/GenBank/DDBJ whole genome shotgun (WGS) entry which is preliminary data.</text>
</comment>
<name>A0ABD5Q9R3_9EURY</name>
<dbReference type="InterPro" id="IPR034593">
    <property type="entry name" value="DgoD-like"/>
</dbReference>
<dbReference type="InterPro" id="IPR018110">
    <property type="entry name" value="Mandel_Rmase/mucon_lact_enz_CS"/>
</dbReference>
<keyword evidence="4" id="KW-1185">Reference proteome</keyword>
<dbReference type="InterPro" id="IPR036849">
    <property type="entry name" value="Enolase-like_C_sf"/>
</dbReference>
<dbReference type="SUPFAM" id="SSF51604">
    <property type="entry name" value="Enolase C-terminal domain-like"/>
    <property type="match status" value="1"/>
</dbReference>
<dbReference type="PANTHER" id="PTHR48080:SF2">
    <property type="entry name" value="D-GALACTONATE DEHYDRATASE"/>
    <property type="match status" value="1"/>
</dbReference>
<dbReference type="PROSITE" id="PS00909">
    <property type="entry name" value="MR_MLE_2"/>
    <property type="match status" value="1"/>
</dbReference>
<accession>A0ABD5Q9R3</accession>
<dbReference type="Proteomes" id="UP001595925">
    <property type="component" value="Unassembled WGS sequence"/>
</dbReference>
<dbReference type="NCBIfam" id="NF010624">
    <property type="entry name" value="PRK14017.1"/>
    <property type="match status" value="1"/>
</dbReference>
<reference evidence="3 4" key="1">
    <citation type="journal article" date="2019" name="Int. J. Syst. Evol. Microbiol.">
        <title>The Global Catalogue of Microorganisms (GCM) 10K type strain sequencing project: providing services to taxonomists for standard genome sequencing and annotation.</title>
        <authorList>
            <consortium name="The Broad Institute Genomics Platform"/>
            <consortium name="The Broad Institute Genome Sequencing Center for Infectious Disease"/>
            <person name="Wu L."/>
            <person name="Ma J."/>
        </authorList>
    </citation>
    <scope>NUCLEOTIDE SEQUENCE [LARGE SCALE GENOMIC DNA]</scope>
    <source>
        <strain evidence="3 4">CGMCC 1.15824</strain>
    </source>
</reference>
<evidence type="ECO:0000313" key="4">
    <source>
        <dbReference type="Proteomes" id="UP001595925"/>
    </source>
</evidence>
<protein>
    <submittedName>
        <fullName evidence="3">Galactonate dehydratase</fullName>
        <ecNumber evidence="3">4.2.1.6</ecNumber>
    </submittedName>
</protein>
<dbReference type="AlphaFoldDB" id="A0ABD5Q9R3"/>
<proteinExistence type="predicted"/>
<dbReference type="PANTHER" id="PTHR48080">
    <property type="entry name" value="D-GALACTONATE DEHYDRATASE-RELATED"/>
    <property type="match status" value="1"/>
</dbReference>
<dbReference type="InterPro" id="IPR013341">
    <property type="entry name" value="Mandelate_racemase_N_dom"/>
</dbReference>
<dbReference type="InterPro" id="IPR029017">
    <property type="entry name" value="Enolase-like_N"/>
</dbReference>
<sequence length="392" mass="42548">MRVTDYELYEVPPRWQFLRLETSDGRVGWGEVYTKWHFREGSAPATRSAVDQMMQKYVLGADPGRIEDRWQAMYRSSFYRGGPVHMSAIAGIDEALWDLKGKACGCPVYELLGGPVRDRVRVYHHVDAHRGIDDPEKAAAAAASEAEGYVEEGYTALKLVPTGGLEPVDAPAAVERARAVVGAVREAVGPEVDVALDFHGRASKAMARRLADAVEAFDPMFIEEPVTPEHDHALERVAGATTIPIATGERLYSRWGFRPLLEADAVDIVQPDVSSAGGITETKKIADMAETYDVSLALHCPIGPVALAASLQVVAAAPNALIQEQVVVDDPDASRYLADDSLLDRTGSYLDLPEEPGLGVSIDEDRVRELAGTDLGFDRPIGRRADGSVGER</sequence>
<evidence type="ECO:0000256" key="1">
    <source>
        <dbReference type="ARBA" id="ARBA00023239"/>
    </source>
</evidence>
<dbReference type="InterPro" id="IPR029065">
    <property type="entry name" value="Enolase_C-like"/>
</dbReference>
<dbReference type="GO" id="GO:0008869">
    <property type="term" value="F:galactonate dehydratase activity"/>
    <property type="evidence" value="ECO:0007669"/>
    <property type="project" value="UniProtKB-EC"/>
</dbReference>
<gene>
    <name evidence="3" type="primary">dgoD</name>
    <name evidence="3" type="ORF">ACFPFO_01395</name>
</gene>
<dbReference type="EC" id="4.2.1.6" evidence="3"/>
<evidence type="ECO:0000313" key="3">
    <source>
        <dbReference type="EMBL" id="MFC4986450.1"/>
    </source>
</evidence>
<evidence type="ECO:0000259" key="2">
    <source>
        <dbReference type="SMART" id="SM00922"/>
    </source>
</evidence>
<dbReference type="Pfam" id="PF13378">
    <property type="entry name" value="MR_MLE_C"/>
    <property type="match status" value="1"/>
</dbReference>
<dbReference type="InterPro" id="IPR013342">
    <property type="entry name" value="Mandelate_racemase_C"/>
</dbReference>
<feature type="domain" description="Mandelate racemase/muconate lactonizing enzyme C-terminal" evidence="2">
    <location>
        <begin position="139"/>
        <end position="244"/>
    </location>
</feature>
<dbReference type="Pfam" id="PF02746">
    <property type="entry name" value="MR_MLE_N"/>
    <property type="match status" value="1"/>
</dbReference>